<keyword evidence="1 2" id="KW-0053">Apoptosis</keyword>
<reference evidence="6 7" key="1">
    <citation type="journal article" date="2021" name="Cell">
        <title>Tracing the genetic footprints of vertebrate landing in non-teleost ray-finned fishes.</title>
        <authorList>
            <person name="Bi X."/>
            <person name="Wang K."/>
            <person name="Yang L."/>
            <person name="Pan H."/>
            <person name="Jiang H."/>
            <person name="Wei Q."/>
            <person name="Fang M."/>
            <person name="Yu H."/>
            <person name="Zhu C."/>
            <person name="Cai Y."/>
            <person name="He Y."/>
            <person name="Gan X."/>
            <person name="Zeng H."/>
            <person name="Yu D."/>
            <person name="Zhu Y."/>
            <person name="Jiang H."/>
            <person name="Qiu Q."/>
            <person name="Yang H."/>
            <person name="Zhang Y.E."/>
            <person name="Wang W."/>
            <person name="Zhu M."/>
            <person name="He S."/>
            <person name="Zhang G."/>
        </authorList>
    </citation>
    <scope>NUCLEOTIDE SEQUENCE [LARGE SCALE GENOMIC DNA]</scope>
    <source>
        <strain evidence="6">Bchr_013</strain>
    </source>
</reference>
<accession>A0A8X7WZA1</accession>
<dbReference type="Pfam" id="PF09033">
    <property type="entry name" value="DFF-C"/>
    <property type="match status" value="1"/>
</dbReference>
<evidence type="ECO:0000256" key="4">
    <source>
        <dbReference type="SAM" id="MobiDB-lite"/>
    </source>
</evidence>
<evidence type="ECO:0000313" key="6">
    <source>
        <dbReference type="EMBL" id="KAG2459483.1"/>
    </source>
</evidence>
<feature type="compositionally biased region" description="Polar residues" evidence="4">
    <location>
        <begin position="306"/>
        <end position="319"/>
    </location>
</feature>
<comment type="caution">
    <text evidence="6">The sequence shown here is derived from an EMBL/GenBank/DDBJ whole genome shotgun (WGS) entry which is preliminary data.</text>
</comment>
<gene>
    <name evidence="6" type="primary">Dffa</name>
    <name evidence="6" type="ORF">GTO96_0019080</name>
</gene>
<evidence type="ECO:0000256" key="2">
    <source>
        <dbReference type="PROSITE-ProRule" id="PRU00447"/>
    </source>
</evidence>
<dbReference type="Gene3D" id="3.10.20.10">
    <property type="match status" value="1"/>
</dbReference>
<organism evidence="6 7">
    <name type="scientific">Polypterus senegalus</name>
    <name type="common">Senegal bichir</name>
    <dbReference type="NCBI Taxonomy" id="55291"/>
    <lineage>
        <taxon>Eukaryota</taxon>
        <taxon>Metazoa</taxon>
        <taxon>Chordata</taxon>
        <taxon>Craniata</taxon>
        <taxon>Vertebrata</taxon>
        <taxon>Euteleostomi</taxon>
        <taxon>Actinopterygii</taxon>
        <taxon>Polypteriformes</taxon>
        <taxon>Polypteridae</taxon>
        <taxon>Polypterus</taxon>
    </lineage>
</organism>
<dbReference type="EMBL" id="JAATIS010005477">
    <property type="protein sequence ID" value="KAG2459483.1"/>
    <property type="molecule type" value="Genomic_DNA"/>
</dbReference>
<sequence>MMADQKFLLVTGTGLDSVSCSLAGDLSKARAGTVHPVYPGNPSGPQGKAHREQSVGGTTHKVSSPPAASLSLAAILQELQEELRLVLSLPGGDAGVRRDDSGVGSRAAGKRGSAHCGSSWGERHSGEGCEALDIKSEEIVTIVLEDDGTIVEDETYFMCLPSNTKFMILQNNESWIPKMKVDGGTAWLTGNEASDEFDGVVTTAQKWKHLARQLKQNLSSIILMSEEQLQTLVDVNCNELAEEMGQMEEGARFLQETLQRVLDRREEERQSRDILQLYLKAAEQENTSAASTTDASTDTIDAPTNMDVNSTSDIPSQSSKIGQRTLMVLKGKTNPQTRLSNQDLQLVLEEGEQNLASLLCWDRQRSNSLVAACEEELRRRTQQVQSLQSLSDCSRPQAAWELPDECQAKRKK</sequence>
<dbReference type="PROSITE" id="PS51135">
    <property type="entry name" value="CIDE_N"/>
    <property type="match status" value="1"/>
</dbReference>
<dbReference type="Proteomes" id="UP000886611">
    <property type="component" value="Unassembled WGS sequence"/>
</dbReference>
<evidence type="ECO:0000259" key="5">
    <source>
        <dbReference type="PROSITE" id="PS51135"/>
    </source>
</evidence>
<keyword evidence="3" id="KW-0175">Coiled coil</keyword>
<dbReference type="SUPFAM" id="SSF81783">
    <property type="entry name" value="C-terminal domain of DFF45/ICAD (DFF-C domain)"/>
    <property type="match status" value="1"/>
</dbReference>
<protein>
    <submittedName>
        <fullName evidence="6">DFFA factor</fullName>
    </submittedName>
</protein>
<keyword evidence="7" id="KW-1185">Reference proteome</keyword>
<name>A0A8X7WZA1_POLSE</name>
<dbReference type="SUPFAM" id="SSF54277">
    <property type="entry name" value="CAD &amp; PB1 domains"/>
    <property type="match status" value="1"/>
</dbReference>
<dbReference type="InterPro" id="IPR027296">
    <property type="entry name" value="DFF-C"/>
</dbReference>
<feature type="region of interest" description="Disordered" evidence="4">
    <location>
        <begin position="33"/>
        <end position="64"/>
    </location>
</feature>
<dbReference type="SMART" id="SM00266">
    <property type="entry name" value="CAD"/>
    <property type="match status" value="1"/>
</dbReference>
<dbReference type="InterPro" id="IPR003508">
    <property type="entry name" value="CIDE-N_dom"/>
</dbReference>
<evidence type="ECO:0000256" key="3">
    <source>
        <dbReference type="SAM" id="Coils"/>
    </source>
</evidence>
<dbReference type="PANTHER" id="PTHR12306:SF16">
    <property type="entry name" value="DNAATION FACTOR SUBUNIT ALPHA"/>
    <property type="match status" value="1"/>
</dbReference>
<feature type="region of interest" description="Disordered" evidence="4">
    <location>
        <begin position="285"/>
        <end position="319"/>
    </location>
</feature>
<dbReference type="Gene3D" id="1.10.1490.10">
    <property type="entry name" value="C-terminal domain of DFF45/ICAD (DFF-C domain)"/>
    <property type="match status" value="2"/>
</dbReference>
<dbReference type="AlphaFoldDB" id="A0A8X7WZA1"/>
<dbReference type="PANTHER" id="PTHR12306">
    <property type="entry name" value="CELL DEATH ACTIVATOR CIDE"/>
    <property type="match status" value="1"/>
</dbReference>
<feature type="non-terminal residue" evidence="6">
    <location>
        <position position="412"/>
    </location>
</feature>
<feature type="domain" description="CIDE-N" evidence="5">
    <location>
        <begin position="99"/>
        <end position="177"/>
    </location>
</feature>
<dbReference type="InterPro" id="IPR015121">
    <property type="entry name" value="DNA_fragmentation_mid_dom"/>
</dbReference>
<feature type="compositionally biased region" description="Low complexity" evidence="4">
    <location>
        <begin position="287"/>
        <end position="304"/>
    </location>
</feature>
<dbReference type="GO" id="GO:0042981">
    <property type="term" value="P:regulation of apoptotic process"/>
    <property type="evidence" value="ECO:0007669"/>
    <property type="project" value="TreeGrafter"/>
</dbReference>
<evidence type="ECO:0000256" key="1">
    <source>
        <dbReference type="ARBA" id="ARBA00022703"/>
    </source>
</evidence>
<feature type="non-terminal residue" evidence="6">
    <location>
        <position position="1"/>
    </location>
</feature>
<dbReference type="GO" id="GO:0006915">
    <property type="term" value="P:apoptotic process"/>
    <property type="evidence" value="ECO:0007669"/>
    <property type="project" value="UniProtKB-UniRule"/>
</dbReference>
<feature type="coiled-coil region" evidence="3">
    <location>
        <begin position="237"/>
        <end position="285"/>
    </location>
</feature>
<feature type="region of interest" description="Disordered" evidence="4">
    <location>
        <begin position="97"/>
        <end position="122"/>
    </location>
</feature>
<dbReference type="Pfam" id="PF02017">
    <property type="entry name" value="CIDE-N"/>
    <property type="match status" value="1"/>
</dbReference>
<proteinExistence type="predicted"/>
<evidence type="ECO:0000313" key="7">
    <source>
        <dbReference type="Proteomes" id="UP000886611"/>
    </source>
</evidence>